<dbReference type="STRING" id="388467.A19Y_0479"/>
<dbReference type="PATRIC" id="fig|388467.6.peg.429"/>
<proteinExistence type="predicted"/>
<evidence type="ECO:0000313" key="2">
    <source>
        <dbReference type="Proteomes" id="UP000027395"/>
    </source>
</evidence>
<reference evidence="1 2" key="1">
    <citation type="journal article" date="2014" name="Appl. Environ. Microbiol.">
        <title>Elucidation of insertion elements encoded on plasmids and in vitro construction of shuttle vectors from the toxic cyanobacterium Planktothrix.</title>
        <authorList>
            <person name="Christiansen G."/>
            <person name="Goesmann A."/>
            <person name="Kurmayer R."/>
        </authorList>
    </citation>
    <scope>NUCLEOTIDE SEQUENCE [LARGE SCALE GENOMIC DNA]</scope>
    <source>
        <strain evidence="1 2">NIVA-CYA 126/8</strain>
    </source>
</reference>
<dbReference type="EMBL" id="CM002803">
    <property type="protein sequence ID" value="KEI65684.1"/>
    <property type="molecule type" value="Genomic_DNA"/>
</dbReference>
<gene>
    <name evidence="1" type="ORF">A19Y_0479</name>
</gene>
<accession>A0A073CBH9</accession>
<dbReference type="HOGENOM" id="CLU_2635002_0_0_3"/>
<name>A0A073CBH9_PLAA1</name>
<protein>
    <submittedName>
        <fullName evidence="1">Uncharacterized protein</fullName>
    </submittedName>
</protein>
<dbReference type="Proteomes" id="UP000027395">
    <property type="component" value="Chromosome"/>
</dbReference>
<keyword evidence="2" id="KW-1185">Reference proteome</keyword>
<sequence>MIRYIQQIEALCHHKLQLINSLLPDRTLLSIGLGLRWQYSDRITAQIDWGIPLIKLESSDCSLQEQGIYFLFNWKPF</sequence>
<dbReference type="Gene3D" id="2.40.160.50">
    <property type="entry name" value="membrane protein fhac: a member of the omp85/tpsb transporter family"/>
    <property type="match status" value="1"/>
</dbReference>
<organism evidence="1 2">
    <name type="scientific">Planktothrix agardhii (strain NIVA-CYA 126/8)</name>
    <dbReference type="NCBI Taxonomy" id="388467"/>
    <lineage>
        <taxon>Bacteria</taxon>
        <taxon>Bacillati</taxon>
        <taxon>Cyanobacteriota</taxon>
        <taxon>Cyanophyceae</taxon>
        <taxon>Oscillatoriophycideae</taxon>
        <taxon>Oscillatoriales</taxon>
        <taxon>Microcoleaceae</taxon>
        <taxon>Planktothrix</taxon>
    </lineage>
</organism>
<dbReference type="AlphaFoldDB" id="A0A073CBH9"/>
<dbReference type="eggNOG" id="COG2831">
    <property type="taxonomic scope" value="Bacteria"/>
</dbReference>
<evidence type="ECO:0000313" key="1">
    <source>
        <dbReference type="EMBL" id="KEI65684.1"/>
    </source>
</evidence>